<dbReference type="CDD" id="cd18093">
    <property type="entry name" value="SpoU-like_TrmJ"/>
    <property type="match status" value="1"/>
</dbReference>
<evidence type="ECO:0000313" key="6">
    <source>
        <dbReference type="EMBL" id="EQD40762.1"/>
    </source>
</evidence>
<dbReference type="GO" id="GO:0005829">
    <property type="term" value="C:cytosol"/>
    <property type="evidence" value="ECO:0007669"/>
    <property type="project" value="TreeGrafter"/>
</dbReference>
<organism evidence="6">
    <name type="scientific">mine drainage metagenome</name>
    <dbReference type="NCBI Taxonomy" id="410659"/>
    <lineage>
        <taxon>unclassified sequences</taxon>
        <taxon>metagenomes</taxon>
        <taxon>ecological metagenomes</taxon>
    </lineage>
</organism>
<comment type="similarity">
    <text evidence="1">Belongs to the class IV-like SAM-binding methyltransferase superfamily. RNA methyltransferase TrmH family.</text>
</comment>
<dbReference type="EC" id="2.1.1.-" evidence="6"/>
<dbReference type="GO" id="GO:0008173">
    <property type="term" value="F:RNA methyltransferase activity"/>
    <property type="evidence" value="ECO:0007669"/>
    <property type="project" value="InterPro"/>
</dbReference>
<sequence length="247" mass="27824">MTAELTVILDRPKEDGNVGAVARVLKNFGGTQLVLVAPRAPLGPEARRRAMGGLRLLKQARICPTLEEALLGQDLVVGSTDLSTGRTRSYLRRSVTPAELGRLLSEVEGKVGLLLGPEDNGLARETLQRCDLVVTVPTERSFPSMNLSHAAAVLFYEIYHRRRPPLPPALKREPIVLNGREEELFFRTLSRFLEEIRYPAHKRPGMELLFRRVLGRSLPSEYEFSMLLGFLHRAEYAWRKEWKGTIG</sequence>
<dbReference type="InterPro" id="IPR029026">
    <property type="entry name" value="tRNA_m1G_MTases_N"/>
</dbReference>
<evidence type="ECO:0000256" key="1">
    <source>
        <dbReference type="ARBA" id="ARBA00007228"/>
    </source>
</evidence>
<feature type="domain" description="tRNA/rRNA methyltransferase SpoU type" evidence="5">
    <location>
        <begin position="5"/>
        <end position="156"/>
    </location>
</feature>
<keyword evidence="3 6" id="KW-0808">Transferase</keyword>
<accession>T0Z9J3</accession>
<evidence type="ECO:0000256" key="4">
    <source>
        <dbReference type="ARBA" id="ARBA00022691"/>
    </source>
</evidence>
<dbReference type="PIRSF" id="PIRSF004808">
    <property type="entry name" value="LasT"/>
    <property type="match status" value="1"/>
</dbReference>
<dbReference type="GO" id="GO:0002128">
    <property type="term" value="P:tRNA nucleoside ribose methylation"/>
    <property type="evidence" value="ECO:0007669"/>
    <property type="project" value="TreeGrafter"/>
</dbReference>
<gene>
    <name evidence="6" type="ORF">B1B_14803</name>
</gene>
<dbReference type="Pfam" id="PF00588">
    <property type="entry name" value="SpoU_methylase"/>
    <property type="match status" value="1"/>
</dbReference>
<comment type="caution">
    <text evidence="6">The sequence shown here is derived from an EMBL/GenBank/DDBJ whole genome shotgun (WGS) entry which is preliminary data.</text>
</comment>
<name>T0Z9J3_9ZZZZ</name>
<dbReference type="PANTHER" id="PTHR42786:SF2">
    <property type="entry name" value="TRNA (CYTIDINE_URIDINE-2'-O-)-METHYLTRANSFERASE TRMJ"/>
    <property type="match status" value="1"/>
</dbReference>
<dbReference type="PANTHER" id="PTHR42786">
    <property type="entry name" value="TRNA/RRNA METHYLTRANSFERASE"/>
    <property type="match status" value="1"/>
</dbReference>
<dbReference type="AlphaFoldDB" id="T0Z9J3"/>
<keyword evidence="2 6" id="KW-0489">Methyltransferase</keyword>
<dbReference type="InterPro" id="IPR029028">
    <property type="entry name" value="Alpha/beta_knot_MTases"/>
</dbReference>
<dbReference type="EMBL" id="AUZY01009832">
    <property type="protein sequence ID" value="EQD40762.1"/>
    <property type="molecule type" value="Genomic_DNA"/>
</dbReference>
<dbReference type="InterPro" id="IPR004384">
    <property type="entry name" value="RNA_MeTrfase_TrmJ/LasT"/>
</dbReference>
<evidence type="ECO:0000256" key="3">
    <source>
        <dbReference type="ARBA" id="ARBA00022679"/>
    </source>
</evidence>
<proteinExistence type="inferred from homology"/>
<dbReference type="GO" id="GO:0003723">
    <property type="term" value="F:RNA binding"/>
    <property type="evidence" value="ECO:0007669"/>
    <property type="project" value="InterPro"/>
</dbReference>
<reference evidence="6" key="2">
    <citation type="journal article" date="2014" name="ISME J.">
        <title>Microbial stratification in low pH oxic and suboxic macroscopic growths along an acid mine drainage.</title>
        <authorList>
            <person name="Mendez-Garcia C."/>
            <person name="Mesa V."/>
            <person name="Sprenger R.R."/>
            <person name="Richter M."/>
            <person name="Diez M.S."/>
            <person name="Solano J."/>
            <person name="Bargiela R."/>
            <person name="Golyshina O.V."/>
            <person name="Manteca A."/>
            <person name="Ramos J.L."/>
            <person name="Gallego J.R."/>
            <person name="Llorente I."/>
            <person name="Martins Dos Santos V.A."/>
            <person name="Jensen O.N."/>
            <person name="Pelaez A.I."/>
            <person name="Sanchez J."/>
            <person name="Ferrer M."/>
        </authorList>
    </citation>
    <scope>NUCLEOTIDE SEQUENCE</scope>
</reference>
<reference evidence="6" key="1">
    <citation type="submission" date="2013-08" db="EMBL/GenBank/DDBJ databases">
        <authorList>
            <person name="Mendez C."/>
            <person name="Richter M."/>
            <person name="Ferrer M."/>
            <person name="Sanchez J."/>
        </authorList>
    </citation>
    <scope>NUCLEOTIDE SEQUENCE</scope>
</reference>
<dbReference type="SUPFAM" id="SSF75217">
    <property type="entry name" value="alpha/beta knot"/>
    <property type="match status" value="1"/>
</dbReference>
<keyword evidence="4" id="KW-0949">S-adenosyl-L-methionine</keyword>
<dbReference type="Gene3D" id="3.40.1280.10">
    <property type="match status" value="1"/>
</dbReference>
<evidence type="ECO:0000256" key="2">
    <source>
        <dbReference type="ARBA" id="ARBA00022603"/>
    </source>
</evidence>
<evidence type="ECO:0000259" key="5">
    <source>
        <dbReference type="Pfam" id="PF00588"/>
    </source>
</evidence>
<protein>
    <submittedName>
        <fullName evidence="6">RNA methyltransferase TrmH, group 1</fullName>
        <ecNumber evidence="6">2.1.1.-</ecNumber>
    </submittedName>
</protein>
<dbReference type="InterPro" id="IPR001537">
    <property type="entry name" value="SpoU_MeTrfase"/>
</dbReference>